<accession>A0AAP0P8B9</accession>
<dbReference type="EMBL" id="JBBNAF010000006">
    <property type="protein sequence ID" value="KAK9134828.1"/>
    <property type="molecule type" value="Genomic_DNA"/>
</dbReference>
<reference evidence="1 2" key="1">
    <citation type="submission" date="2024-01" db="EMBL/GenBank/DDBJ databases">
        <title>Genome assemblies of Stephania.</title>
        <authorList>
            <person name="Yang L."/>
        </authorList>
    </citation>
    <scope>NUCLEOTIDE SEQUENCE [LARGE SCALE GENOMIC DNA]</scope>
    <source>
        <strain evidence="1">YNDBR</strain>
        <tissue evidence="1">Leaf</tissue>
    </source>
</reference>
<evidence type="ECO:0000313" key="2">
    <source>
        <dbReference type="Proteomes" id="UP001420932"/>
    </source>
</evidence>
<evidence type="ECO:0000313" key="1">
    <source>
        <dbReference type="EMBL" id="KAK9134828.1"/>
    </source>
</evidence>
<name>A0AAP0P8B9_9MAGN</name>
<dbReference type="Proteomes" id="UP001420932">
    <property type="component" value="Unassembled WGS sequence"/>
</dbReference>
<gene>
    <name evidence="1" type="ORF">Syun_014158</name>
</gene>
<comment type="caution">
    <text evidence="1">The sequence shown here is derived from an EMBL/GenBank/DDBJ whole genome shotgun (WGS) entry which is preliminary data.</text>
</comment>
<dbReference type="AlphaFoldDB" id="A0AAP0P8B9"/>
<proteinExistence type="predicted"/>
<sequence length="65" mass="7662">MSFSFLLICFANRRLPSLGSMFSQLFLMSTFHTAYSKQYNNVAEHIIDDISNKFIKRFITIHLKK</sequence>
<protein>
    <submittedName>
        <fullName evidence="1">Uncharacterized protein</fullName>
    </submittedName>
</protein>
<organism evidence="1 2">
    <name type="scientific">Stephania yunnanensis</name>
    <dbReference type="NCBI Taxonomy" id="152371"/>
    <lineage>
        <taxon>Eukaryota</taxon>
        <taxon>Viridiplantae</taxon>
        <taxon>Streptophyta</taxon>
        <taxon>Embryophyta</taxon>
        <taxon>Tracheophyta</taxon>
        <taxon>Spermatophyta</taxon>
        <taxon>Magnoliopsida</taxon>
        <taxon>Ranunculales</taxon>
        <taxon>Menispermaceae</taxon>
        <taxon>Menispermoideae</taxon>
        <taxon>Cissampelideae</taxon>
        <taxon>Stephania</taxon>
    </lineage>
</organism>
<keyword evidence="2" id="KW-1185">Reference proteome</keyword>